<dbReference type="AlphaFoldDB" id="A0A9X4QN58"/>
<gene>
    <name evidence="3" type="ORF">OMP38_12235</name>
</gene>
<dbReference type="PANTHER" id="PTHR43649">
    <property type="entry name" value="ARABINOSE-BINDING PROTEIN-RELATED"/>
    <property type="match status" value="1"/>
</dbReference>
<dbReference type="SUPFAM" id="SSF53850">
    <property type="entry name" value="Periplasmic binding protein-like II"/>
    <property type="match status" value="1"/>
</dbReference>
<evidence type="ECO:0000313" key="3">
    <source>
        <dbReference type="EMBL" id="MDG0791555.1"/>
    </source>
</evidence>
<evidence type="ECO:0000256" key="2">
    <source>
        <dbReference type="ARBA" id="ARBA00022448"/>
    </source>
</evidence>
<dbReference type="InterPro" id="IPR006059">
    <property type="entry name" value="SBP"/>
</dbReference>
<proteinExistence type="inferred from homology"/>
<accession>A0A9X4QN58</accession>
<dbReference type="Proteomes" id="UP001153387">
    <property type="component" value="Unassembled WGS sequence"/>
</dbReference>
<evidence type="ECO:0000313" key="4">
    <source>
        <dbReference type="Proteomes" id="UP001153387"/>
    </source>
</evidence>
<dbReference type="EMBL" id="JAPDHZ010000003">
    <property type="protein sequence ID" value="MDG0791555.1"/>
    <property type="molecule type" value="Genomic_DNA"/>
</dbReference>
<dbReference type="InterPro" id="IPR050490">
    <property type="entry name" value="Bact_solute-bd_prot1"/>
</dbReference>
<dbReference type="RefSeq" id="WP_277565430.1">
    <property type="nucleotide sequence ID" value="NZ_JAPDHZ010000003.1"/>
</dbReference>
<dbReference type="Gene3D" id="3.40.190.10">
    <property type="entry name" value="Periplasmic binding protein-like II"/>
    <property type="match status" value="1"/>
</dbReference>
<reference evidence="3 4" key="1">
    <citation type="submission" date="2022-10" db="EMBL/GenBank/DDBJ databases">
        <title>Comparative genomic analysis of Cohnella hashimotonis sp. nov., isolated from the International Space Station.</title>
        <authorList>
            <person name="Simpson A."/>
            <person name="Venkateswaran K."/>
        </authorList>
    </citation>
    <scope>NUCLEOTIDE SEQUENCE [LARGE SCALE GENOMIC DNA]</scope>
    <source>
        <strain evidence="3 4">DSM 18997</strain>
    </source>
</reference>
<comment type="similarity">
    <text evidence="1">Belongs to the bacterial solute-binding protein 1 family.</text>
</comment>
<organism evidence="3 4">
    <name type="scientific">Cohnella ginsengisoli</name>
    <dbReference type="NCBI Taxonomy" id="425004"/>
    <lineage>
        <taxon>Bacteria</taxon>
        <taxon>Bacillati</taxon>
        <taxon>Bacillota</taxon>
        <taxon>Bacilli</taxon>
        <taxon>Bacillales</taxon>
        <taxon>Paenibacillaceae</taxon>
        <taxon>Cohnella</taxon>
    </lineage>
</organism>
<comment type="caution">
    <text evidence="3">The sequence shown here is derived from an EMBL/GenBank/DDBJ whole genome shotgun (WGS) entry which is preliminary data.</text>
</comment>
<keyword evidence="2" id="KW-0813">Transport</keyword>
<dbReference type="Pfam" id="PF01547">
    <property type="entry name" value="SBP_bac_1"/>
    <property type="match status" value="1"/>
</dbReference>
<sequence length="382" mass="41712">MTFYGKIVEYTSGEKMVAAMQDQLKDKYEIDSIQVDWANLEKVVKTGIASGSPADVYEFWPQNMKTFVTAQQALDLTPYLEANGGEWKNAFNQTLLDLGKYDGKYYAVPLGSNFSVVYVNKDIFDKAGVEVPTEWTWDKFLEASKAIKDKAGVYPFAIGKDLQNWLARNGVMSLGVSEGKQDALAAGEVPATDAIFSTVLKNIKDLYDKQYWYPGKGALTISRDEAKAAFYQGKVAMLAEVSADARGIISGAQGLNVAVASWPSMGDKNAVLGGADGLFIPANAKDKDASVELLKSYLSADVQKIHADEGYAAANVNVQVSDPVVQSIMQLSADVQAKEFYNLGPKISDFFDKELISSYVLGSSESDVLGKLEKLRQQTIQQ</sequence>
<name>A0A9X4QN58_9BACL</name>
<keyword evidence="4" id="KW-1185">Reference proteome</keyword>
<dbReference type="PANTHER" id="PTHR43649:SF29">
    <property type="entry name" value="OSMOPROTECTIVE COMPOUNDS-BINDING PROTEIN GGTB"/>
    <property type="match status" value="1"/>
</dbReference>
<evidence type="ECO:0000256" key="1">
    <source>
        <dbReference type="ARBA" id="ARBA00008520"/>
    </source>
</evidence>
<protein>
    <submittedName>
        <fullName evidence="3">Extracellular solute-binding protein</fullName>
    </submittedName>
</protein>